<evidence type="ECO:0000313" key="2">
    <source>
        <dbReference type="EMBL" id="MBC2678340.1"/>
    </source>
</evidence>
<evidence type="ECO:0000256" key="1">
    <source>
        <dbReference type="SAM" id="MobiDB-lite"/>
    </source>
</evidence>
<feature type="region of interest" description="Disordered" evidence="1">
    <location>
        <begin position="48"/>
        <end position="75"/>
    </location>
</feature>
<name>A0A7X1G4M9_9PSED</name>
<comment type="caution">
    <text evidence="2">The sequence shown here is derived from an EMBL/GenBank/DDBJ whole genome shotgun (WGS) entry which is preliminary data.</text>
</comment>
<keyword evidence="3" id="KW-1185">Reference proteome</keyword>
<organism evidence="2 3">
    <name type="scientific">Pseudomonas baltica</name>
    <dbReference type="NCBI Taxonomy" id="2762576"/>
    <lineage>
        <taxon>Bacteria</taxon>
        <taxon>Pseudomonadati</taxon>
        <taxon>Pseudomonadota</taxon>
        <taxon>Gammaproteobacteria</taxon>
        <taxon>Pseudomonadales</taxon>
        <taxon>Pseudomonadaceae</taxon>
        <taxon>Pseudomonas</taxon>
    </lineage>
</organism>
<accession>A0A7X1G4M9</accession>
<proteinExistence type="predicted"/>
<protein>
    <submittedName>
        <fullName evidence="2">Uncharacterized protein</fullName>
    </submittedName>
</protein>
<evidence type="ECO:0000313" key="3">
    <source>
        <dbReference type="Proteomes" id="UP000546173"/>
    </source>
</evidence>
<dbReference type="EMBL" id="JACMYH010000001">
    <property type="protein sequence ID" value="MBC2678340.1"/>
    <property type="molecule type" value="Genomic_DNA"/>
</dbReference>
<sequence length="75" mass="7644">MDEPGDKASAKPLPVLGAGCASRFDPEALSEEHGTDFPGAEALWAQQLREQQQGEPASDVDTPAAVKPGGPAAAC</sequence>
<dbReference type="Proteomes" id="UP000546173">
    <property type="component" value="Unassembled WGS sequence"/>
</dbReference>
<dbReference type="AlphaFoldDB" id="A0A7X1G4M9"/>
<reference evidence="2 3" key="1">
    <citation type="submission" date="2020-08" db="EMBL/GenBank/DDBJ databases">
        <title>Pseudomonas sp. nov.</title>
        <authorList>
            <person name="Gieschler S."/>
            <person name="Fiedler G."/>
            <person name="Brinks E."/>
            <person name="Boehnlein C."/>
            <person name="Franz C.M.A.P."/>
            <person name="Kabisch J."/>
        </authorList>
    </citation>
    <scope>NUCLEOTIDE SEQUENCE [LARGE SCALE GENOMIC DNA]</scope>
    <source>
        <strain evidence="2 3">MBT-2</strain>
    </source>
</reference>
<feature type="compositionally biased region" description="Low complexity" evidence="1">
    <location>
        <begin position="63"/>
        <end position="75"/>
    </location>
</feature>
<dbReference type="RefSeq" id="WP_185794220.1">
    <property type="nucleotide sequence ID" value="NZ_JACMYH010000001.1"/>
</dbReference>
<gene>
    <name evidence="2" type="ORF">H7993_08065</name>
</gene>